<keyword evidence="12" id="KW-0966">Cell projection</keyword>
<dbReference type="InterPro" id="IPR021901">
    <property type="entry name" value="CAS_C"/>
</dbReference>
<comment type="similarity">
    <text evidence="4">Belongs to the CAS family.</text>
</comment>
<evidence type="ECO:0000256" key="3">
    <source>
        <dbReference type="ARBA" id="ARBA00004496"/>
    </source>
</evidence>
<dbReference type="FunFam" id="1.20.120.230:FF:000001">
    <property type="entry name" value="Breast cancer anti-estrogen resistance 1"/>
    <property type="match status" value="1"/>
</dbReference>
<dbReference type="AlphaFoldDB" id="A0A6P7NR95"/>
<dbReference type="OrthoDB" id="5983572at2759"/>
<dbReference type="GO" id="GO:0007155">
    <property type="term" value="P:cell adhesion"/>
    <property type="evidence" value="ECO:0007669"/>
    <property type="project" value="UniProtKB-KW"/>
</dbReference>
<dbReference type="InterPro" id="IPR038319">
    <property type="entry name" value="Serine_rich_sf"/>
</dbReference>
<dbReference type="PANTHER" id="PTHR10654">
    <property type="entry name" value="CAS SCAFFOLDING PROTEIN"/>
    <property type="match status" value="1"/>
</dbReference>
<evidence type="ECO:0000256" key="4">
    <source>
        <dbReference type="ARBA" id="ARBA00007848"/>
    </source>
</evidence>
<dbReference type="GO" id="GO:0030424">
    <property type="term" value="C:axon"/>
    <property type="evidence" value="ECO:0007669"/>
    <property type="project" value="UniProtKB-SubCell"/>
</dbReference>
<dbReference type="GO" id="GO:0017124">
    <property type="term" value="F:SH3 domain binding"/>
    <property type="evidence" value="ECO:0007669"/>
    <property type="project" value="UniProtKB-KW"/>
</dbReference>
<dbReference type="PROSITE" id="PS50002">
    <property type="entry name" value="SH3"/>
    <property type="match status" value="1"/>
</dbReference>
<evidence type="ECO:0000313" key="19">
    <source>
        <dbReference type="Proteomes" id="UP000515150"/>
    </source>
</evidence>
<evidence type="ECO:0000256" key="11">
    <source>
        <dbReference type="ARBA" id="ARBA00023036"/>
    </source>
</evidence>
<evidence type="ECO:0000256" key="17">
    <source>
        <dbReference type="SAM" id="MobiDB-lite"/>
    </source>
</evidence>
<dbReference type="RefSeq" id="XP_029022421.1">
    <property type="nucleotide sequence ID" value="XM_029166588.3"/>
</dbReference>
<sequence length="821" mass="89957">MKYKNLMAKALYDNVPESPEELAFRKGDILTVIEQNTGGLEGWWLCSLHGRQGIAPGNRLKLLIGPMFDAQSPVASAAAAQSSPQSYQQKAGSGAQGLYQVPPSLQSPQQQSQQSIYQVPPGQDIYQVPPRSTLAAENTLSKVVTPTRVGQSYTYSPGQHNQQDLYDVPPSRSQGVYDIPPGQMFSGQHGSARNQGVYDVPPSQADLRTQGVYDIPPSSQGVYSVPPCRTNAALQEGNYDFPQPLKHKQEGIYDVPPPALSKPTQSPQSHYDFPPSAEPPAHHNHTNTNGNEGIYDVPPPALHSGAGSHRDIYDIPRGMQPPQHRPLPADKDGSKGIYDMPAQDVRSVADVTDGVNRLSFSSTGSTRSSMSTSSSSTGSSSEGRLALDVDAAVQRLYRLQQGLEASVGALHSMAASPHWRTFPFMERHANDVRMVLDRVRAALGDFLVFGRGAAANATCLSDSSLHSKMRRQLGRLEDSQQILLQIYQVLESCSWALNTLAASGKHHNKSDDLDRFVMVSRTVPDDAKQLASTIGSNAELLFRRTHMDGSFSIGSTPDENMSHPLTSPSSDNDNYGGQTKPFPVPSSQDKDNMNNSEKCVKSWMEDYDYVHLQGKEDFERQQKELLEKENIIKQNQVQLGQEQINQFKKLEQEVSKPVENDMTQWVSHQQPASPPDTSPAPSPSTRACARDRQLLAFYSEQCEQHFVTLLSAVDAFFACVGAGQPPRIFVAHSKFVILSAHKLVFIGDTLSRQAAAPEVANRVMNASNVLCDLLKTVVGATKAAALNYPNTAAVQEMVDRVTDLSHHAQQFKEHLLQMANL</sequence>
<dbReference type="CDD" id="cd11550">
    <property type="entry name" value="Serine_rich_NEDD9"/>
    <property type="match status" value="1"/>
</dbReference>
<dbReference type="Pfam" id="PF12026">
    <property type="entry name" value="CAS_C"/>
    <property type="match status" value="1"/>
</dbReference>
<dbReference type="FunFam" id="2.30.30.40:FF:000009">
    <property type="entry name" value="Breast cancer anti-estrogen resistance 1"/>
    <property type="match status" value="1"/>
</dbReference>
<dbReference type="Gene3D" id="1.20.120.830">
    <property type="entry name" value="Serine-rich domain"/>
    <property type="match status" value="1"/>
</dbReference>
<protein>
    <recommendedName>
        <fullName evidence="13">Breast cancer anti-estrogen resistance protein 1</fullName>
    </recommendedName>
    <alternativeName>
        <fullName evidence="14">CRK-associated substrate</fullName>
    </alternativeName>
    <alternativeName>
        <fullName evidence="15">p130cas</fullName>
    </alternativeName>
</protein>
<dbReference type="Pfam" id="PF00018">
    <property type="entry name" value="SH3_1"/>
    <property type="match status" value="1"/>
</dbReference>
<dbReference type="InterPro" id="IPR036028">
    <property type="entry name" value="SH3-like_dom_sf"/>
</dbReference>
<dbReference type="GO" id="GO:0005886">
    <property type="term" value="C:plasma membrane"/>
    <property type="evidence" value="ECO:0007669"/>
    <property type="project" value="TreeGrafter"/>
</dbReference>
<feature type="compositionally biased region" description="Low complexity" evidence="17">
    <location>
        <begin position="98"/>
        <end position="121"/>
    </location>
</feature>
<keyword evidence="19" id="KW-1185">Reference proteome</keyword>
<dbReference type="Gene3D" id="2.30.30.40">
    <property type="entry name" value="SH3 Domains"/>
    <property type="match status" value="1"/>
</dbReference>
<feature type="compositionally biased region" description="Low complexity" evidence="17">
    <location>
        <begin position="80"/>
        <end position="91"/>
    </location>
</feature>
<dbReference type="Gene3D" id="1.20.120.230">
    <property type="entry name" value="Alpha-catenin/vinculin-like"/>
    <property type="match status" value="1"/>
</dbReference>
<evidence type="ECO:0000256" key="1">
    <source>
        <dbReference type="ARBA" id="ARBA00004246"/>
    </source>
</evidence>
<dbReference type="Proteomes" id="UP000515150">
    <property type="component" value="Chromosome 11"/>
</dbReference>
<evidence type="ECO:0000256" key="9">
    <source>
        <dbReference type="ARBA" id="ARBA00022949"/>
    </source>
</evidence>
<dbReference type="InterPro" id="IPR037362">
    <property type="entry name" value="CAS_fam"/>
</dbReference>
<reference evidence="20" key="1">
    <citation type="submission" date="2025-08" db="UniProtKB">
        <authorList>
            <consortium name="RefSeq"/>
        </authorList>
    </citation>
    <scope>IDENTIFICATION</scope>
</reference>
<evidence type="ECO:0000256" key="15">
    <source>
        <dbReference type="ARBA" id="ARBA00081467"/>
    </source>
</evidence>
<evidence type="ECO:0000256" key="13">
    <source>
        <dbReference type="ARBA" id="ARBA00072413"/>
    </source>
</evidence>
<dbReference type="CDD" id="cd12002">
    <property type="entry name" value="SH3_NEDD9"/>
    <property type="match status" value="1"/>
</dbReference>
<evidence type="ECO:0000256" key="14">
    <source>
        <dbReference type="ARBA" id="ARBA00079691"/>
    </source>
</evidence>
<keyword evidence="6" id="KW-0963">Cytoplasm</keyword>
<evidence type="ECO:0000256" key="10">
    <source>
        <dbReference type="ARBA" id="ARBA00022990"/>
    </source>
</evidence>
<dbReference type="GeneID" id="114865450"/>
<evidence type="ECO:0000256" key="8">
    <source>
        <dbReference type="ARBA" id="ARBA00022889"/>
    </source>
</evidence>
<feature type="region of interest" description="Disordered" evidence="17">
    <location>
        <begin position="359"/>
        <end position="383"/>
    </location>
</feature>
<evidence type="ECO:0000256" key="16">
    <source>
        <dbReference type="PROSITE-ProRule" id="PRU00192"/>
    </source>
</evidence>
<dbReference type="InParanoid" id="A0A6P7NR95"/>
<keyword evidence="11" id="KW-0729">SH3-binding</keyword>
<comment type="subcellular location">
    <subcellularLocation>
        <location evidence="1">Cell junction</location>
        <location evidence="1">Focal adhesion</location>
    </subcellularLocation>
    <subcellularLocation>
        <location evidence="2">Cell projection</location>
        <location evidence="2">Axon</location>
    </subcellularLocation>
    <subcellularLocation>
        <location evidence="3">Cytoplasm</location>
    </subcellularLocation>
</comment>
<feature type="region of interest" description="Disordered" evidence="17">
    <location>
        <begin position="248"/>
        <end position="339"/>
    </location>
</feature>
<dbReference type="GO" id="GO:0007169">
    <property type="term" value="P:cell surface receptor protein tyrosine kinase signaling pathway"/>
    <property type="evidence" value="ECO:0007669"/>
    <property type="project" value="UniProtKB-ARBA"/>
</dbReference>
<proteinExistence type="inferred from homology"/>
<evidence type="ECO:0000256" key="6">
    <source>
        <dbReference type="ARBA" id="ARBA00022490"/>
    </source>
</evidence>
<keyword evidence="5 16" id="KW-0728">SH3 domain</keyword>
<accession>A0A6P7NR95</accession>
<feature type="region of interest" description="Disordered" evidence="17">
    <location>
        <begin position="80"/>
        <end position="128"/>
    </location>
</feature>
<evidence type="ECO:0000256" key="7">
    <source>
        <dbReference type="ARBA" id="ARBA00022553"/>
    </source>
</evidence>
<feature type="domain" description="SH3" evidence="18">
    <location>
        <begin position="3"/>
        <end position="65"/>
    </location>
</feature>
<dbReference type="InterPro" id="IPR035746">
    <property type="entry name" value="NEDD9_SH3"/>
</dbReference>
<keyword evidence="9" id="KW-0965">Cell junction</keyword>
<keyword evidence="8" id="KW-0130">Cell adhesion</keyword>
<gene>
    <name evidence="20" type="primary">nedd9</name>
</gene>
<feature type="region of interest" description="Disordered" evidence="17">
    <location>
        <begin position="551"/>
        <end position="594"/>
    </location>
</feature>
<evidence type="ECO:0000256" key="5">
    <source>
        <dbReference type="ARBA" id="ARBA00022443"/>
    </source>
</evidence>
<dbReference type="GO" id="GO:0016477">
    <property type="term" value="P:cell migration"/>
    <property type="evidence" value="ECO:0007669"/>
    <property type="project" value="TreeGrafter"/>
</dbReference>
<dbReference type="CTD" id="4739"/>
<feature type="compositionally biased region" description="Pro residues" evidence="17">
    <location>
        <begin position="672"/>
        <end position="682"/>
    </location>
</feature>
<feature type="compositionally biased region" description="Polar residues" evidence="17">
    <location>
        <begin position="552"/>
        <end position="577"/>
    </location>
</feature>
<dbReference type="GO" id="GO:0005737">
    <property type="term" value="C:cytoplasm"/>
    <property type="evidence" value="ECO:0007669"/>
    <property type="project" value="UniProtKB-SubCell"/>
</dbReference>
<organism evidence="19 20">
    <name type="scientific">Betta splendens</name>
    <name type="common">Siamese fighting fish</name>
    <dbReference type="NCBI Taxonomy" id="158456"/>
    <lineage>
        <taxon>Eukaryota</taxon>
        <taxon>Metazoa</taxon>
        <taxon>Chordata</taxon>
        <taxon>Craniata</taxon>
        <taxon>Vertebrata</taxon>
        <taxon>Euteleostomi</taxon>
        <taxon>Actinopterygii</taxon>
        <taxon>Neopterygii</taxon>
        <taxon>Teleostei</taxon>
        <taxon>Neoteleostei</taxon>
        <taxon>Acanthomorphata</taxon>
        <taxon>Anabantaria</taxon>
        <taxon>Anabantiformes</taxon>
        <taxon>Anabantoidei</taxon>
        <taxon>Osphronemidae</taxon>
        <taxon>Betta</taxon>
    </lineage>
</organism>
<feature type="compositionally biased region" description="Low complexity" evidence="17">
    <location>
        <begin position="359"/>
        <end position="381"/>
    </location>
</feature>
<keyword evidence="10" id="KW-0007">Acetylation</keyword>
<evidence type="ECO:0000259" key="18">
    <source>
        <dbReference type="PROSITE" id="PS50002"/>
    </source>
</evidence>
<dbReference type="InterPro" id="IPR014928">
    <property type="entry name" value="Serine_rich_dom"/>
</dbReference>
<dbReference type="FunFam" id="1.20.120.830:FF:000001">
    <property type="entry name" value="BCAR1 scaffold protein, Cas family member"/>
    <property type="match status" value="1"/>
</dbReference>
<dbReference type="PANTHER" id="PTHR10654:SF20">
    <property type="entry name" value="ENHANCER OF FILAMENTATION 1"/>
    <property type="match status" value="1"/>
</dbReference>
<dbReference type="SMART" id="SM00326">
    <property type="entry name" value="SH3"/>
    <property type="match status" value="1"/>
</dbReference>
<feature type="region of interest" description="Disordered" evidence="17">
    <location>
        <begin position="665"/>
        <end position="686"/>
    </location>
</feature>
<dbReference type="KEGG" id="bspl:114865450"/>
<evidence type="ECO:0000256" key="2">
    <source>
        <dbReference type="ARBA" id="ARBA00004489"/>
    </source>
</evidence>
<keyword evidence="7" id="KW-0597">Phosphoprotein</keyword>
<evidence type="ECO:0000313" key="20">
    <source>
        <dbReference type="RefSeq" id="XP_029022421.1"/>
    </source>
</evidence>
<dbReference type="InterPro" id="IPR001452">
    <property type="entry name" value="SH3_domain"/>
</dbReference>
<name>A0A6P7NR95_BETSP</name>
<dbReference type="GO" id="GO:0005925">
    <property type="term" value="C:focal adhesion"/>
    <property type="evidence" value="ECO:0007669"/>
    <property type="project" value="UniProtKB-SubCell"/>
</dbReference>
<dbReference type="SUPFAM" id="SSF50044">
    <property type="entry name" value="SH3-domain"/>
    <property type="match status" value="1"/>
</dbReference>
<evidence type="ECO:0000256" key="12">
    <source>
        <dbReference type="ARBA" id="ARBA00023273"/>
    </source>
</evidence>
<dbReference type="Pfam" id="PF08824">
    <property type="entry name" value="Serine_rich"/>
    <property type="match status" value="1"/>
</dbReference>